<protein>
    <submittedName>
        <fullName evidence="2">Uncharacterized protein</fullName>
    </submittedName>
</protein>
<feature type="region of interest" description="Disordered" evidence="1">
    <location>
        <begin position="1"/>
        <end position="28"/>
    </location>
</feature>
<gene>
    <name evidence="2" type="ORF">CBER1_09294</name>
</gene>
<organism evidence="2 3">
    <name type="scientific">Cercospora berteroae</name>
    <dbReference type="NCBI Taxonomy" id="357750"/>
    <lineage>
        <taxon>Eukaryota</taxon>
        <taxon>Fungi</taxon>
        <taxon>Dikarya</taxon>
        <taxon>Ascomycota</taxon>
        <taxon>Pezizomycotina</taxon>
        <taxon>Dothideomycetes</taxon>
        <taxon>Dothideomycetidae</taxon>
        <taxon>Mycosphaerellales</taxon>
        <taxon>Mycosphaerellaceae</taxon>
        <taxon>Cercospora</taxon>
    </lineage>
</organism>
<dbReference type="STRING" id="357750.A0A2S6CFB5"/>
<dbReference type="AlphaFoldDB" id="A0A2S6CFB5"/>
<evidence type="ECO:0000256" key="1">
    <source>
        <dbReference type="SAM" id="MobiDB-lite"/>
    </source>
</evidence>
<name>A0A2S6CFB5_9PEZI</name>
<dbReference type="Proteomes" id="UP000237631">
    <property type="component" value="Unassembled WGS sequence"/>
</dbReference>
<feature type="region of interest" description="Disordered" evidence="1">
    <location>
        <begin position="284"/>
        <end position="331"/>
    </location>
</feature>
<feature type="compositionally biased region" description="Low complexity" evidence="1">
    <location>
        <begin position="1"/>
        <end position="25"/>
    </location>
</feature>
<dbReference type="OrthoDB" id="3644876at2759"/>
<reference evidence="3" key="1">
    <citation type="journal article" date="2017" name="bioRxiv">
        <title>Conservation of a gene cluster reveals novel cercosporin biosynthetic mechanisms and extends production to the genus Colletotrichum.</title>
        <authorList>
            <person name="de Jonge R."/>
            <person name="Ebert M.K."/>
            <person name="Huitt-Roehl C.R."/>
            <person name="Pal P."/>
            <person name="Suttle J.C."/>
            <person name="Spanner R.E."/>
            <person name="Neubauer J.D."/>
            <person name="Jurick W.M.II."/>
            <person name="Stott K.A."/>
            <person name="Secor G.A."/>
            <person name="Thomma B.P.H.J."/>
            <person name="Van de Peer Y."/>
            <person name="Townsend C.A."/>
            <person name="Bolton M.D."/>
        </authorList>
    </citation>
    <scope>NUCLEOTIDE SEQUENCE [LARGE SCALE GENOMIC DNA]</scope>
    <source>
        <strain evidence="3">CBS538.71</strain>
    </source>
</reference>
<accession>A0A2S6CFB5</accession>
<feature type="region of interest" description="Disordered" evidence="1">
    <location>
        <begin position="227"/>
        <end position="247"/>
    </location>
</feature>
<evidence type="ECO:0000313" key="2">
    <source>
        <dbReference type="EMBL" id="PPJ58425.1"/>
    </source>
</evidence>
<proteinExistence type="predicted"/>
<sequence length="558" mass="60386">MPRLSSSSSFRFRPGSSTATTASSTYAPSDNLPGKAHALLLLPPPPQPPSASSLAFAYKPALRAVLPQVRGHGPDAALDIALPLSQLVGDYQKLNTTTRAEQFSTVATLVSGIYELAKITCIEHGIPDCGANAVDIRVLLVRYDPDAKPTLCLNSPQVQGHFDVVTDLASLVRSHRHWTQLYVPNTEPAAQMFKQFRAIATASLGSSISRAQILCTRSVFVPGGLVINRPSTSGGRQQQEDLEPDRPYHRIVAIGDFNKLDGTTKALLTMSAFLLGEENENLASSSQASSPVSSPSDSLHPFAAWDDNKSLADSTKSRPRRPRPRRAKHIRHLVLRTDSSLPLSNSSSPIVSTFASSKFLRPRNRNRIGGRKPTTKESTTRAGAEFWYDRVLSFLEAIGNCDHPTEPEDFPTLDDASSPPRLGAAERMRPPLRLVHAKQDGSHHLQSFARTNSIVTKNGRRRAVTFEVVDEVSSGAIGAGEERKILSSEGEGIVRFGSSCNKKSSGRARSGSAVSGLVKGLTSLLSGRAKEEKPRLDAGDFAGKVLIILDDNVVRLRR</sequence>
<evidence type="ECO:0000313" key="3">
    <source>
        <dbReference type="Proteomes" id="UP000237631"/>
    </source>
</evidence>
<comment type="caution">
    <text evidence="2">The sequence shown here is derived from an EMBL/GenBank/DDBJ whole genome shotgun (WGS) entry which is preliminary data.</text>
</comment>
<dbReference type="EMBL" id="PNEN01000457">
    <property type="protein sequence ID" value="PPJ58425.1"/>
    <property type="molecule type" value="Genomic_DNA"/>
</dbReference>
<feature type="compositionally biased region" description="Basic residues" evidence="1">
    <location>
        <begin position="317"/>
        <end position="331"/>
    </location>
</feature>
<keyword evidence="3" id="KW-1185">Reference proteome</keyword>
<feature type="compositionally biased region" description="Low complexity" evidence="1">
    <location>
        <begin position="284"/>
        <end position="298"/>
    </location>
</feature>